<dbReference type="Gene3D" id="1.10.3810.10">
    <property type="entry name" value="Biosynthetic peptidoglycan transglycosylase-like"/>
    <property type="match status" value="1"/>
</dbReference>
<dbReference type="Pfam" id="PF00912">
    <property type="entry name" value="Transgly"/>
    <property type="match status" value="1"/>
</dbReference>
<evidence type="ECO:0000256" key="8">
    <source>
        <dbReference type="ARBA" id="ARBA00049902"/>
    </source>
</evidence>
<evidence type="ECO:0000256" key="4">
    <source>
        <dbReference type="ARBA" id="ARBA00022679"/>
    </source>
</evidence>
<evidence type="ECO:0000256" key="10">
    <source>
        <dbReference type="SAM" id="Phobius"/>
    </source>
</evidence>
<dbReference type="InterPro" id="IPR012338">
    <property type="entry name" value="Beta-lactam/transpept-like"/>
</dbReference>
<evidence type="ECO:0000256" key="7">
    <source>
        <dbReference type="ARBA" id="ARBA00034000"/>
    </source>
</evidence>
<evidence type="ECO:0000256" key="3">
    <source>
        <dbReference type="ARBA" id="ARBA00022676"/>
    </source>
</evidence>
<sequence>MPNNSSTAPKRNVVATILGLLGMSGIAGVLVAALVTPLIAVAGVAANSSITLFESLPDYLEIQPLQQKTELYGDLNGERVKFAEFYSQNRVEVALDDISPYVAEAAVSTEDPRFYEHGGVDVISATRALLVGLIGDDGGGASTITMQYVRNQRVQAAEAILDPDERDAAFQDATEVSMGRKLQEMRLAIGVEQQFSKDEILQGYLNIALFGGQIYGIEAAAQYYFGKPAKDLTLSESATLVGTVQNPNAFRIDNPDNLEASTNRRNYVLGRMLDEGAITQAEYDEAKAEEITPNITPSEQGCMNAKYNTQYFCDYVEKVVLNDPAFGATYEERRFAFQTKGYQIDTTIDLDLQQTVTDTIHSNLPAAIEGVNFGGTAVAIQPGTGNILAMQQNTEYDPTDAAADNPAATVINYNTDFDYGGSSGFQPGSTYKVFTLANWLQSGHSLYESFNASDRAYTNFYQSCDRVGGSDSFEPGNDAGAKYGNINAVQATQDSINTGFLAMAEKLDQCTTADIAEALGVHNADGSPLKTYPSDIIGSGQNYVSPMSLAVAFAAIANSGESCDPIAIESITLRDGTEVDPPSSNCTQAIDPEVAHAMELAMKTVMSAGSGTASNPGLTSEIIGKTGTTGGTVGNGNGAAQTWMVAATTGFSLAVWVGNTEAYEGRLASMRDIGFGWTRHEVARPILAAGITEYGAETFPAPTGDTVQRKNVTVPDVVGMSVDAATSALESAGFTVTVGDSVASDEASGTVARTNPSANTSAQEGSTVTISPSSGDSDSSDGIPMPDIVGMSYDEAVDALSEAGLGDQGTQFQWQGSKDNPVKSTSPAAGEVVGPDDTVTIQAED</sequence>
<proteinExistence type="predicted"/>
<dbReference type="Pfam" id="PF03793">
    <property type="entry name" value="PASTA"/>
    <property type="match status" value="2"/>
</dbReference>
<dbReference type="PROSITE" id="PS51178">
    <property type="entry name" value="PASTA"/>
    <property type="match status" value="2"/>
</dbReference>
<dbReference type="InterPro" id="IPR023346">
    <property type="entry name" value="Lysozyme-like_dom_sf"/>
</dbReference>
<dbReference type="SUPFAM" id="SSF53955">
    <property type="entry name" value="Lysozyme-like"/>
    <property type="match status" value="1"/>
</dbReference>
<dbReference type="SMART" id="SM00740">
    <property type="entry name" value="PASTA"/>
    <property type="match status" value="2"/>
</dbReference>
<dbReference type="EMBL" id="CP097160">
    <property type="protein sequence ID" value="UQN14504.1"/>
    <property type="molecule type" value="Genomic_DNA"/>
</dbReference>
<protein>
    <submittedName>
        <fullName evidence="12">Transglycosylase domain-containing protein</fullName>
    </submittedName>
</protein>
<dbReference type="InterPro" id="IPR001460">
    <property type="entry name" value="PCN-bd_Tpept"/>
</dbReference>
<reference evidence="12" key="1">
    <citation type="submission" date="2022-05" db="EMBL/GenBank/DDBJ databases">
        <title>Complete genome sequence of toluene-degrading Gulosibacter sediminis strain ACHW.36C.</title>
        <authorList>
            <person name="Wai A.C."/>
            <person name="Lai G.K."/>
            <person name="Griffin S.D."/>
            <person name="Leung F.C."/>
        </authorList>
    </citation>
    <scope>NUCLEOTIDE SEQUENCE [LARGE SCALE GENOMIC DNA]</scope>
    <source>
        <strain evidence="12">ACHW.36C</strain>
    </source>
</reference>
<feature type="domain" description="PASTA" evidence="11">
    <location>
        <begin position="779"/>
        <end position="845"/>
    </location>
</feature>
<dbReference type="InterPro" id="IPR005543">
    <property type="entry name" value="PASTA_dom"/>
</dbReference>
<name>A0ABY4MXJ4_9MICO</name>
<keyword evidence="5" id="KW-0378">Hydrolase</keyword>
<keyword evidence="2" id="KW-0645">Protease</keyword>
<keyword evidence="10" id="KW-0812">Transmembrane</keyword>
<accession>A0ABY4MXJ4</accession>
<gene>
    <name evidence="12" type="ORF">M3M28_10665</name>
</gene>
<dbReference type="InterPro" id="IPR050396">
    <property type="entry name" value="Glycosyltr_51/Transpeptidase"/>
</dbReference>
<evidence type="ECO:0000256" key="2">
    <source>
        <dbReference type="ARBA" id="ARBA00022670"/>
    </source>
</evidence>
<keyword evidence="4" id="KW-0808">Transferase</keyword>
<comment type="catalytic activity">
    <reaction evidence="8">
        <text>[GlcNAc-(1-&gt;4)-Mur2Ac(oyl-L-Ala-gamma-D-Glu-L-Lys-D-Ala-D-Ala)](n)-di-trans,octa-cis-undecaprenyl diphosphate + beta-D-GlcNAc-(1-&gt;4)-Mur2Ac(oyl-L-Ala-gamma-D-Glu-L-Lys-D-Ala-D-Ala)-di-trans,octa-cis-undecaprenyl diphosphate = [GlcNAc-(1-&gt;4)-Mur2Ac(oyl-L-Ala-gamma-D-Glu-L-Lys-D-Ala-D-Ala)](n+1)-di-trans,octa-cis-undecaprenyl diphosphate + di-trans,octa-cis-undecaprenyl diphosphate + H(+)</text>
        <dbReference type="Rhea" id="RHEA:23708"/>
        <dbReference type="Rhea" id="RHEA-COMP:9602"/>
        <dbReference type="Rhea" id="RHEA-COMP:9603"/>
        <dbReference type="ChEBI" id="CHEBI:15378"/>
        <dbReference type="ChEBI" id="CHEBI:58405"/>
        <dbReference type="ChEBI" id="CHEBI:60033"/>
        <dbReference type="ChEBI" id="CHEBI:78435"/>
        <dbReference type="EC" id="2.4.99.28"/>
    </reaction>
</comment>
<dbReference type="CDD" id="cd06577">
    <property type="entry name" value="PASTA_pknB"/>
    <property type="match status" value="2"/>
</dbReference>
<evidence type="ECO:0000256" key="9">
    <source>
        <dbReference type="SAM" id="MobiDB-lite"/>
    </source>
</evidence>
<feature type="compositionally biased region" description="Polar residues" evidence="9">
    <location>
        <begin position="808"/>
        <end position="827"/>
    </location>
</feature>
<organism evidence="12">
    <name type="scientific">Gulosibacter sediminis</name>
    <dbReference type="NCBI Taxonomy" id="1729695"/>
    <lineage>
        <taxon>Bacteria</taxon>
        <taxon>Bacillati</taxon>
        <taxon>Actinomycetota</taxon>
        <taxon>Actinomycetes</taxon>
        <taxon>Micrococcales</taxon>
        <taxon>Microbacteriaceae</taxon>
        <taxon>Gulosibacter</taxon>
    </lineage>
</organism>
<feature type="region of interest" description="Disordered" evidence="9">
    <location>
        <begin position="746"/>
        <end position="845"/>
    </location>
</feature>
<evidence type="ECO:0000313" key="12">
    <source>
        <dbReference type="EMBL" id="UQN14504.1"/>
    </source>
</evidence>
<dbReference type="PANTHER" id="PTHR32282:SF33">
    <property type="entry name" value="PEPTIDOGLYCAN GLYCOSYLTRANSFERASE"/>
    <property type="match status" value="1"/>
</dbReference>
<keyword evidence="10" id="KW-0472">Membrane</keyword>
<dbReference type="InterPro" id="IPR001264">
    <property type="entry name" value="Glyco_trans_51"/>
</dbReference>
<keyword evidence="1" id="KW-0121">Carboxypeptidase</keyword>
<evidence type="ECO:0000256" key="5">
    <source>
        <dbReference type="ARBA" id="ARBA00022801"/>
    </source>
</evidence>
<dbReference type="SUPFAM" id="SSF54184">
    <property type="entry name" value="Penicillin-binding protein 2x (pbp-2x), c-terminal domain"/>
    <property type="match status" value="1"/>
</dbReference>
<dbReference type="Gene3D" id="3.40.710.10">
    <property type="entry name" value="DD-peptidase/beta-lactamase superfamily"/>
    <property type="match status" value="1"/>
</dbReference>
<evidence type="ECO:0000259" key="11">
    <source>
        <dbReference type="PROSITE" id="PS51178"/>
    </source>
</evidence>
<dbReference type="SUPFAM" id="SSF56601">
    <property type="entry name" value="beta-lactamase/transpeptidase-like"/>
    <property type="match status" value="1"/>
</dbReference>
<dbReference type="InterPro" id="IPR036950">
    <property type="entry name" value="PBP_transglycosylase"/>
</dbReference>
<feature type="transmembrane region" description="Helical" evidence="10">
    <location>
        <begin position="12"/>
        <end position="45"/>
    </location>
</feature>
<feature type="compositionally biased region" description="Low complexity" evidence="9">
    <location>
        <begin position="770"/>
        <end position="788"/>
    </location>
</feature>
<dbReference type="PANTHER" id="PTHR32282">
    <property type="entry name" value="BINDING PROTEIN TRANSPEPTIDASE, PUTATIVE-RELATED"/>
    <property type="match status" value="1"/>
</dbReference>
<keyword evidence="10" id="KW-1133">Transmembrane helix</keyword>
<evidence type="ECO:0000256" key="6">
    <source>
        <dbReference type="ARBA" id="ARBA00023268"/>
    </source>
</evidence>
<keyword evidence="6" id="KW-0511">Multifunctional enzyme</keyword>
<dbReference type="Pfam" id="PF00905">
    <property type="entry name" value="Transpeptidase"/>
    <property type="match status" value="1"/>
</dbReference>
<keyword evidence="3" id="KW-0328">Glycosyltransferase</keyword>
<feature type="compositionally biased region" description="Polar residues" evidence="9">
    <location>
        <begin position="751"/>
        <end position="769"/>
    </location>
</feature>
<evidence type="ECO:0000256" key="1">
    <source>
        <dbReference type="ARBA" id="ARBA00022645"/>
    </source>
</evidence>
<comment type="catalytic activity">
    <reaction evidence="7">
        <text>Preferential cleavage: (Ac)2-L-Lys-D-Ala-|-D-Ala. Also transpeptidation of peptidyl-alanyl moieties that are N-acyl substituents of D-alanine.</text>
        <dbReference type="EC" id="3.4.16.4"/>
    </reaction>
</comment>
<dbReference type="Gene3D" id="3.30.10.20">
    <property type="match status" value="2"/>
</dbReference>
<feature type="domain" description="PASTA" evidence="11">
    <location>
        <begin position="708"/>
        <end position="774"/>
    </location>
</feature>